<dbReference type="EMBL" id="JASMWN010000002">
    <property type="protein sequence ID" value="MDU9002909.1"/>
    <property type="molecule type" value="Genomic_DNA"/>
</dbReference>
<protein>
    <submittedName>
        <fullName evidence="2">Uncharacterized protein</fullName>
    </submittedName>
</protein>
<sequence>MTYPTPLRPASDDRPAQPCTQDMAAASWPDLLQLASETVDPDTALVEQLRRRTEAQQ</sequence>
<evidence type="ECO:0000313" key="2">
    <source>
        <dbReference type="EMBL" id="MDU9002909.1"/>
    </source>
</evidence>
<dbReference type="Proteomes" id="UP001255416">
    <property type="component" value="Unassembled WGS sequence"/>
</dbReference>
<keyword evidence="3" id="KW-1185">Reference proteome</keyword>
<accession>A0ABU3VAW2</accession>
<name>A0ABU3VAW2_9RHOB</name>
<evidence type="ECO:0000256" key="1">
    <source>
        <dbReference type="SAM" id="MobiDB-lite"/>
    </source>
</evidence>
<organism evidence="2 3">
    <name type="scientific">Sedimentitalea todarodis</name>
    <dbReference type="NCBI Taxonomy" id="1631240"/>
    <lineage>
        <taxon>Bacteria</taxon>
        <taxon>Pseudomonadati</taxon>
        <taxon>Pseudomonadota</taxon>
        <taxon>Alphaproteobacteria</taxon>
        <taxon>Rhodobacterales</taxon>
        <taxon>Paracoccaceae</taxon>
        <taxon>Sedimentitalea</taxon>
    </lineage>
</organism>
<gene>
    <name evidence="2" type="ORF">QO231_03450</name>
</gene>
<reference evidence="3" key="1">
    <citation type="submission" date="2023-05" db="EMBL/GenBank/DDBJ databases">
        <title>Sedimentitalea sp. nov. JM2-8.</title>
        <authorList>
            <person name="Huang J."/>
        </authorList>
    </citation>
    <scope>NUCLEOTIDE SEQUENCE [LARGE SCALE GENOMIC DNA]</scope>
    <source>
        <strain evidence="3">KHS03</strain>
    </source>
</reference>
<comment type="caution">
    <text evidence="2">The sequence shown here is derived from an EMBL/GenBank/DDBJ whole genome shotgun (WGS) entry which is preliminary data.</text>
</comment>
<proteinExistence type="predicted"/>
<evidence type="ECO:0000313" key="3">
    <source>
        <dbReference type="Proteomes" id="UP001255416"/>
    </source>
</evidence>
<feature type="region of interest" description="Disordered" evidence="1">
    <location>
        <begin position="1"/>
        <end position="20"/>
    </location>
</feature>
<dbReference type="RefSeq" id="WP_316773377.1">
    <property type="nucleotide sequence ID" value="NZ_JASMWN010000002.1"/>
</dbReference>